<keyword evidence="2" id="KW-1185">Reference proteome</keyword>
<organism evidence="1 2">
    <name type="scientific">Actinopolyspora xinjiangensis</name>
    <dbReference type="NCBI Taxonomy" id="405564"/>
    <lineage>
        <taxon>Bacteria</taxon>
        <taxon>Bacillati</taxon>
        <taxon>Actinomycetota</taxon>
        <taxon>Actinomycetes</taxon>
        <taxon>Actinopolysporales</taxon>
        <taxon>Actinopolysporaceae</taxon>
        <taxon>Actinopolyspora</taxon>
    </lineage>
</organism>
<dbReference type="AlphaFoldDB" id="A0A1H0X2X5"/>
<dbReference type="EMBL" id="FNJR01000025">
    <property type="protein sequence ID" value="SDP97308.1"/>
    <property type="molecule type" value="Genomic_DNA"/>
</dbReference>
<accession>A0A1H0X2X5</accession>
<evidence type="ECO:0000313" key="2">
    <source>
        <dbReference type="Proteomes" id="UP000199497"/>
    </source>
</evidence>
<name>A0A1H0X2X5_9ACTN</name>
<protein>
    <submittedName>
        <fullName evidence="1">Uncharacterized protein</fullName>
    </submittedName>
</protein>
<dbReference type="Proteomes" id="UP000199497">
    <property type="component" value="Unassembled WGS sequence"/>
</dbReference>
<dbReference type="STRING" id="405564.SAMN04487905_1258"/>
<reference evidence="2" key="1">
    <citation type="submission" date="2016-10" db="EMBL/GenBank/DDBJ databases">
        <authorList>
            <person name="Varghese N."/>
            <person name="Submissions S."/>
        </authorList>
    </citation>
    <scope>NUCLEOTIDE SEQUENCE [LARGE SCALE GENOMIC DNA]</scope>
    <source>
        <strain evidence="2">DSM 46732</strain>
    </source>
</reference>
<sequence>MIAWFAVSGKSETKCDSSGLRSGWNGCAMRFRFASRLRTSHEGIVDAVID</sequence>
<evidence type="ECO:0000313" key="1">
    <source>
        <dbReference type="EMBL" id="SDP97308.1"/>
    </source>
</evidence>
<proteinExistence type="predicted"/>
<gene>
    <name evidence="1" type="ORF">SAMN04487905_1258</name>
</gene>